<sequence length="361" mass="38102">MSSDGDSTHGEQRRTAHARDENLQSQTDHAEKHTSEPHATLVKRGLGAAESGASSKNAETHAGDTSMSSTETNADSAGVDRDVHTTATNACVDAAQHEPKLSLHVGHFASFTSEADDGEEQIPVDVHIQTDNEHSNNGEGSDSVGGDGGMECAVPESASNTEVGMTEVVDEIIAEAVQAAKDGNKERYSRDSGPEDEPEDGTEDNVRASTNNPHVLYDDNQGAAKSSPAPPRVRTPVDLSHLHSALSNSIDSSHPTHTVDSTRVPGTLKGSVTSGHAEKMGDTVQKGSAAQALPGDGVVSAHRVHMDTGSHTIQQGMDKQLSVYICSSVHIHSAFVINNYFDNTVGLNKLLVNRGYTCRSD</sequence>
<feature type="compositionally biased region" description="Polar residues" evidence="1">
    <location>
        <begin position="52"/>
        <end position="75"/>
    </location>
</feature>
<organism evidence="2 3">
    <name type="scientific">Sphaeroforma arctica JP610</name>
    <dbReference type="NCBI Taxonomy" id="667725"/>
    <lineage>
        <taxon>Eukaryota</taxon>
        <taxon>Ichthyosporea</taxon>
        <taxon>Ichthyophonida</taxon>
        <taxon>Sphaeroforma</taxon>
    </lineage>
</organism>
<evidence type="ECO:0000313" key="3">
    <source>
        <dbReference type="Proteomes" id="UP000054560"/>
    </source>
</evidence>
<accession>A0A0L0FQ71</accession>
<feature type="compositionally biased region" description="Basic and acidic residues" evidence="1">
    <location>
        <begin position="182"/>
        <end position="193"/>
    </location>
</feature>
<feature type="region of interest" description="Disordered" evidence="1">
    <location>
        <begin position="112"/>
        <end position="155"/>
    </location>
</feature>
<dbReference type="EMBL" id="KQ242552">
    <property type="protein sequence ID" value="KNC78133.1"/>
    <property type="molecule type" value="Genomic_DNA"/>
</dbReference>
<evidence type="ECO:0000256" key="1">
    <source>
        <dbReference type="SAM" id="MobiDB-lite"/>
    </source>
</evidence>
<feature type="compositionally biased region" description="Acidic residues" evidence="1">
    <location>
        <begin position="194"/>
        <end position="203"/>
    </location>
</feature>
<dbReference type="AlphaFoldDB" id="A0A0L0FQ71"/>
<protein>
    <submittedName>
        <fullName evidence="2">Uncharacterized protein</fullName>
    </submittedName>
</protein>
<gene>
    <name evidence="2" type="ORF">SARC_09421</name>
</gene>
<feature type="compositionally biased region" description="Basic and acidic residues" evidence="1">
    <location>
        <begin position="1"/>
        <end position="36"/>
    </location>
</feature>
<evidence type="ECO:0000313" key="2">
    <source>
        <dbReference type="EMBL" id="KNC78133.1"/>
    </source>
</evidence>
<proteinExistence type="predicted"/>
<name>A0A0L0FQ71_9EUKA</name>
<dbReference type="RefSeq" id="XP_014152035.1">
    <property type="nucleotide sequence ID" value="XM_014296560.1"/>
</dbReference>
<dbReference type="GeneID" id="25909925"/>
<dbReference type="Proteomes" id="UP000054560">
    <property type="component" value="Unassembled WGS sequence"/>
</dbReference>
<feature type="region of interest" description="Disordered" evidence="1">
    <location>
        <begin position="1"/>
        <end position="81"/>
    </location>
</feature>
<feature type="region of interest" description="Disordered" evidence="1">
    <location>
        <begin position="179"/>
        <end position="235"/>
    </location>
</feature>
<keyword evidence="3" id="KW-1185">Reference proteome</keyword>
<feature type="compositionally biased region" description="Polar residues" evidence="1">
    <location>
        <begin position="247"/>
        <end position="261"/>
    </location>
</feature>
<reference evidence="2 3" key="1">
    <citation type="submission" date="2011-02" db="EMBL/GenBank/DDBJ databases">
        <title>The Genome Sequence of Sphaeroforma arctica JP610.</title>
        <authorList>
            <consortium name="The Broad Institute Genome Sequencing Platform"/>
            <person name="Russ C."/>
            <person name="Cuomo C."/>
            <person name="Young S.K."/>
            <person name="Zeng Q."/>
            <person name="Gargeya S."/>
            <person name="Alvarado L."/>
            <person name="Berlin A."/>
            <person name="Chapman S.B."/>
            <person name="Chen Z."/>
            <person name="Freedman E."/>
            <person name="Gellesch M."/>
            <person name="Goldberg J."/>
            <person name="Griggs A."/>
            <person name="Gujja S."/>
            <person name="Heilman E."/>
            <person name="Heiman D."/>
            <person name="Howarth C."/>
            <person name="Mehta T."/>
            <person name="Neiman D."/>
            <person name="Pearson M."/>
            <person name="Roberts A."/>
            <person name="Saif S."/>
            <person name="Shea T."/>
            <person name="Shenoy N."/>
            <person name="Sisk P."/>
            <person name="Stolte C."/>
            <person name="Sykes S."/>
            <person name="White J."/>
            <person name="Yandava C."/>
            <person name="Burger G."/>
            <person name="Gray M.W."/>
            <person name="Holland P.W.H."/>
            <person name="King N."/>
            <person name="Lang F.B.F."/>
            <person name="Roger A.J."/>
            <person name="Ruiz-Trillo I."/>
            <person name="Haas B."/>
            <person name="Nusbaum C."/>
            <person name="Birren B."/>
        </authorList>
    </citation>
    <scope>NUCLEOTIDE SEQUENCE [LARGE SCALE GENOMIC DNA]</scope>
    <source>
        <strain evidence="2 3">JP610</strain>
    </source>
</reference>
<feature type="region of interest" description="Disordered" evidence="1">
    <location>
        <begin position="247"/>
        <end position="266"/>
    </location>
</feature>